<keyword evidence="2" id="KW-1185">Reference proteome</keyword>
<dbReference type="EMBL" id="MU393494">
    <property type="protein sequence ID" value="KAI4863960.1"/>
    <property type="molecule type" value="Genomic_DNA"/>
</dbReference>
<protein>
    <submittedName>
        <fullName evidence="1">Uncharacterized protein</fullName>
    </submittedName>
</protein>
<organism evidence="1 2">
    <name type="scientific">Hypoxylon rubiginosum</name>
    <dbReference type="NCBI Taxonomy" id="110542"/>
    <lineage>
        <taxon>Eukaryota</taxon>
        <taxon>Fungi</taxon>
        <taxon>Dikarya</taxon>
        <taxon>Ascomycota</taxon>
        <taxon>Pezizomycotina</taxon>
        <taxon>Sordariomycetes</taxon>
        <taxon>Xylariomycetidae</taxon>
        <taxon>Xylariales</taxon>
        <taxon>Hypoxylaceae</taxon>
        <taxon>Hypoxylon</taxon>
    </lineage>
</organism>
<evidence type="ECO:0000313" key="1">
    <source>
        <dbReference type="EMBL" id="KAI4863960.1"/>
    </source>
</evidence>
<evidence type="ECO:0000313" key="2">
    <source>
        <dbReference type="Proteomes" id="UP001497700"/>
    </source>
</evidence>
<reference evidence="1 2" key="1">
    <citation type="journal article" date="2022" name="New Phytol.">
        <title>Ecological generalism drives hyperdiversity of secondary metabolite gene clusters in xylarialean endophytes.</title>
        <authorList>
            <person name="Franco M.E.E."/>
            <person name="Wisecaver J.H."/>
            <person name="Arnold A.E."/>
            <person name="Ju Y.M."/>
            <person name="Slot J.C."/>
            <person name="Ahrendt S."/>
            <person name="Moore L.P."/>
            <person name="Eastman K.E."/>
            <person name="Scott K."/>
            <person name="Konkel Z."/>
            <person name="Mondo S.J."/>
            <person name="Kuo A."/>
            <person name="Hayes R.D."/>
            <person name="Haridas S."/>
            <person name="Andreopoulos B."/>
            <person name="Riley R."/>
            <person name="LaButti K."/>
            <person name="Pangilinan J."/>
            <person name="Lipzen A."/>
            <person name="Amirebrahimi M."/>
            <person name="Yan J."/>
            <person name="Adam C."/>
            <person name="Keymanesh K."/>
            <person name="Ng V."/>
            <person name="Louie K."/>
            <person name="Northen T."/>
            <person name="Drula E."/>
            <person name="Henrissat B."/>
            <person name="Hsieh H.M."/>
            <person name="Youens-Clark K."/>
            <person name="Lutzoni F."/>
            <person name="Miadlikowska J."/>
            <person name="Eastwood D.C."/>
            <person name="Hamelin R.C."/>
            <person name="Grigoriev I.V."/>
            <person name="U'Ren J.M."/>
        </authorList>
    </citation>
    <scope>NUCLEOTIDE SEQUENCE [LARGE SCALE GENOMIC DNA]</scope>
    <source>
        <strain evidence="1 2">CBS 119005</strain>
    </source>
</reference>
<sequence length="1705" mass="189373">MAPKRKADDFIYTLSDNEELPNEEEEILEPVPEPNPPKKKAKKNKKSAQVNDEGENGIWGKKADDDGAMDSDFEFAEDNTTDFRPEDFEGWGFDGAKKGMDGMRGNKRMVDVDEIVRRRRGAPEGAETDINGGKEEINVTSDEDEDVDIELDDQDDEVLAEDGFGMGAASDEESGEDAAEGESEGESGEEDHAENDASDNDSVATPVDHPDDAADSDDTDDDEEIAKREAFFAPEEKRPAGKQNGKSSFQTMSLSRPILRGLNSVGFNEPTPIQAKTIPLALEGKDLVGGAVTGSGKTAAFVVPILERLLYRPNKIPTSRVVILTPTRELAIQCHSVATKLASHTDIKFCLAVGGLSLKVQEAELRLRPDVIVATPGRFIDHMRNSASFSTDTVEILVLDEADRMLEDGFADELNEILTTLPKSRQTMLFSATMTSTVDRLIRAGLNKPVRVMVDTKRKTNDKLEQKFVRLRPGREEKRMGYLIHICKTMHTERVIIFFRQKKEAHRARIIFALFNLSCAELHGSMNQAQRISSVEDFRDGKVSFLLATDLASRGLDIKGVETVINYEGPQTAEIYVHRVGRTARAGRSGVAVTLAAEPDRKVVKAAVRAGKAQGAKISSLIIDPADADKWQDQIDEMADEIEDIAKEEKEEKQMAQVEMQIKKGENMVLHEDEIKSRPKRTWFETQHDKKKAQEAGRAELNGFKESLKKKGDGKLSNKDRKKLDARSVRTEGMWKKGSAERAGKVAPPRRFFLPRPRPRPHPHPHHRQSLIQYLFPRSLRERYREHLIGFRLDTLPYYKHHVQSRIYRFILDRQRRRREQSRIVDHARRLLLGPPAHRNIGRVKDGVRATTGTAKMTSMTGYGVGSGNYGADGGRERGTRRKRLAAMAGSLYRAGATAATEIKESYYQTRSREIDTPEVSKITIPGSFPDVAIVTKGNEQMVLFPSYAKRHVKMQPRQFENPGGPPHTSTMSMDEQDYWRNEWARHEDEKAIVDVDVRGWIYNPHRGPMTRRNRLLIGLARQLSGIPAPRVQQASPSAAGEPSLSQIHRQHEEEREQERIAREAKEIERKGRAEEEAAEKGGYSERPRDEDSEGEGSRRIHSKRVQTRSLSPSSPPSSAPSSPTLRGRTNTAGGAELSDAELAVANANLMARIAPFMTTPLVELPITLFFYNETQSQSRTVKTNDSGHFVIRAALDFVPTHVRVLANEDISCTEPVQIIEPRGVSLISDIDDTIKRSNISLGAKEIFRNTFIRELNDLTVDGVRDWYNTMYDLGVQLHYCSNSPWQLYPVLATYFKLAGLPPGSLHLKAYTGMLQGIFEPVAERKKGTLEKIMKDFPERKFLLVGDSGEADLEVYTELAVAHPGRIAAIFIRDVTTPEQTGYFDSGFDARGNGRLPRTNSGFRLDQASSRSDTSKGDNTSNRPPLPPRVASSPKPTSQPATGDLIDFSEEPEPLRRIESEPSKERPMARTRPTDLLARKPPPPPRPAKPSSLQGTPALPKPPAPPQPRKTSQSQPGSRTITPSPLAQMHRSSDHTGAKNDQPALTKTRSNSQTPVSSSPGPSKSAPLPPPRRRGTPSSITSNTTAVTRSSSPRLPAAGNLSRRRTEDSDLDSDILPPPMYTTSTTYNSNGGNGNGGGNGGGNGTTTPPNKKLDLWRRRLQRAQDTLDREGVALYTWRRGDEVIDEALGIVRSCMEEMGRGGGRR</sequence>
<name>A0ACB9YYZ1_9PEZI</name>
<proteinExistence type="predicted"/>
<comment type="caution">
    <text evidence="1">The sequence shown here is derived from an EMBL/GenBank/DDBJ whole genome shotgun (WGS) entry which is preliminary data.</text>
</comment>
<accession>A0ACB9YYZ1</accession>
<dbReference type="Proteomes" id="UP001497700">
    <property type="component" value="Unassembled WGS sequence"/>
</dbReference>
<gene>
    <name evidence="1" type="ORF">F4820DRAFT_459158</name>
</gene>